<feature type="repeat" description="TPR" evidence="1">
    <location>
        <begin position="281"/>
        <end position="314"/>
    </location>
</feature>
<dbReference type="InterPro" id="IPR019734">
    <property type="entry name" value="TPR_rpt"/>
</dbReference>
<dbReference type="SUPFAM" id="SSF48452">
    <property type="entry name" value="TPR-like"/>
    <property type="match status" value="2"/>
</dbReference>
<proteinExistence type="predicted"/>
<evidence type="ECO:0000256" key="1">
    <source>
        <dbReference type="PROSITE-ProRule" id="PRU00339"/>
    </source>
</evidence>
<dbReference type="Gene3D" id="1.25.40.10">
    <property type="entry name" value="Tetratricopeptide repeat domain"/>
    <property type="match status" value="5"/>
</dbReference>
<feature type="repeat" description="TPR" evidence="1">
    <location>
        <begin position="87"/>
        <end position="120"/>
    </location>
</feature>
<keyword evidence="1" id="KW-0802">TPR repeat</keyword>
<reference evidence="2" key="1">
    <citation type="submission" date="2021-01" db="EMBL/GenBank/DDBJ databases">
        <authorList>
            <person name="Corre E."/>
            <person name="Pelletier E."/>
            <person name="Niang G."/>
            <person name="Scheremetjew M."/>
            <person name="Finn R."/>
            <person name="Kale V."/>
            <person name="Holt S."/>
            <person name="Cochrane G."/>
            <person name="Meng A."/>
            <person name="Brown T."/>
            <person name="Cohen L."/>
        </authorList>
    </citation>
    <scope>NUCLEOTIDE SEQUENCE</scope>
    <source>
        <strain evidence="2">CCMP 2712</strain>
    </source>
</reference>
<dbReference type="PROSITE" id="PS50005">
    <property type="entry name" value="TPR"/>
    <property type="match status" value="5"/>
</dbReference>
<protein>
    <submittedName>
        <fullName evidence="2">Uncharacterized protein</fullName>
    </submittedName>
</protein>
<accession>A0A7S4URZ2</accession>
<dbReference type="Pfam" id="PF13424">
    <property type="entry name" value="TPR_12"/>
    <property type="match status" value="1"/>
</dbReference>
<dbReference type="InterPro" id="IPR011990">
    <property type="entry name" value="TPR-like_helical_dom_sf"/>
</dbReference>
<feature type="repeat" description="TPR" evidence="1">
    <location>
        <begin position="406"/>
        <end position="439"/>
    </location>
</feature>
<evidence type="ECO:0000313" key="2">
    <source>
        <dbReference type="EMBL" id="CAE2337963.1"/>
    </source>
</evidence>
<dbReference type="AlphaFoldDB" id="A0A7S4URZ2"/>
<dbReference type="Pfam" id="PF13432">
    <property type="entry name" value="TPR_16"/>
    <property type="match status" value="1"/>
</dbReference>
<sequence length="546" mass="62387">MEEINRDGAYRCFEEGKELLGDNFSNVETALAKITKAIYLWDEDPDFFEERGKVYLHLKDYKMAISNFKQALRLYTNKPAELKRLTSNLLDAEGLCRVRSKQFAEAVFLFSSALEVDPSNLYLHVHHSLALLGQGKTSQAMGGLMTYLEGDSEHPTARAGIHVLVAKLHKQMKNPTTAAHHIHEAMRLEPNDPEALLLYTQLKGRAGELYEEATDFLLRNEPRKAINSLNHAIELDDRDPRFFIRRGVIYRQLGQYNEAVMDLEHVTELNHDNKDAERQLAITYNQLAIELYAARDLQRALSVYNLALKHDPASSSVWVRSSRSCGLAGADGGQVNRGDCYRELQEIGLALQDYLTAHNLNPKDKDIRIRLSTLFDARGLTYFDRGMHMEAETEFSNAIKYLPQVYHYYLHRASAAYLQGNLKQAFEDYKKVVELDPTNEIAWARLQSFGDVSELASKPAVARKSSLPSLKANQVEPKKLPHVRDRSPVRLSSGEREFYDDLIARRTRVRDSLRSQLGYKTDKKLDTRPVDVRFKDTRQGIPNPFK</sequence>
<dbReference type="SMART" id="SM00028">
    <property type="entry name" value="TPR"/>
    <property type="match status" value="9"/>
</dbReference>
<name>A0A7S4URZ2_GUITH</name>
<dbReference type="PANTHER" id="PTHR45153:SF1">
    <property type="entry name" value="TETRATRICOPEPTIDE REPEAT PROTEIN 16"/>
    <property type="match status" value="1"/>
</dbReference>
<dbReference type="EMBL" id="HBKN01047848">
    <property type="protein sequence ID" value="CAE2337963.1"/>
    <property type="molecule type" value="Transcribed_RNA"/>
</dbReference>
<organism evidence="2">
    <name type="scientific">Guillardia theta</name>
    <name type="common">Cryptophyte</name>
    <name type="synonym">Cryptomonas phi</name>
    <dbReference type="NCBI Taxonomy" id="55529"/>
    <lineage>
        <taxon>Eukaryota</taxon>
        <taxon>Cryptophyceae</taxon>
        <taxon>Pyrenomonadales</taxon>
        <taxon>Geminigeraceae</taxon>
        <taxon>Guillardia</taxon>
    </lineage>
</organism>
<dbReference type="PANTHER" id="PTHR45153">
    <property type="entry name" value="TETRATRICOPEPTIDE REPEAT PROTEIN 16"/>
    <property type="match status" value="1"/>
</dbReference>
<dbReference type="Pfam" id="PF13181">
    <property type="entry name" value="TPR_8"/>
    <property type="match status" value="1"/>
</dbReference>
<feature type="repeat" description="TPR" evidence="1">
    <location>
        <begin position="45"/>
        <end position="78"/>
    </location>
</feature>
<feature type="repeat" description="TPR" evidence="1">
    <location>
        <begin position="240"/>
        <end position="273"/>
    </location>
</feature>
<gene>
    <name evidence="2" type="ORF">GTHE00462_LOCUS37356</name>
</gene>